<dbReference type="RefSeq" id="WP_012713474.1">
    <property type="nucleotide sequence ID" value="NC_012589.1"/>
</dbReference>
<dbReference type="GO" id="GO:0004177">
    <property type="term" value="F:aminopeptidase activity"/>
    <property type="evidence" value="ECO:0007669"/>
    <property type="project" value="TreeGrafter"/>
</dbReference>
<comment type="similarity">
    <text evidence="1">Belongs to the peptidase S58 family.</text>
</comment>
<proteinExistence type="inferred from homology"/>
<dbReference type="InterPro" id="IPR005321">
    <property type="entry name" value="Peptidase_S58_DmpA"/>
</dbReference>
<name>C3MNZ6_SACI2</name>
<sequence length="283" mass="30540">MRIGIEGINVGGYTDEKAKSGATVILVEEQNNTVGISQRGGSPATIGTDLLRPRHRGNQTVNAIVLTGRSVFGLRVVDAVITKLFELKIGYKIGEDLRIPIVASASIFDFYDNTILPTSEWGYRAMENLSKEIPIGKYWAGRGATVGKLKGIKYAKPSGQGYYEIENDNLSVGVISVVNSIGNIYDESGRLVAGEESEEFIVNNVLGTTLGVVITNAKLTNSDACRVASSAENGFASVIRPYNLSLDGDTVFTISTNQIETSVDKVIFLAYEASRKSVLSIFR</sequence>
<dbReference type="HOGENOM" id="CLU_044458_1_0_2"/>
<organism evidence="2 3">
    <name type="scientific">Saccharolobus islandicus (strain L.S.2.15 / Lassen #1)</name>
    <name type="common">Sulfolobus islandicus</name>
    <dbReference type="NCBI Taxonomy" id="429572"/>
    <lineage>
        <taxon>Archaea</taxon>
        <taxon>Thermoproteota</taxon>
        <taxon>Thermoprotei</taxon>
        <taxon>Sulfolobales</taxon>
        <taxon>Sulfolobaceae</taxon>
        <taxon>Saccharolobus</taxon>
    </lineage>
</organism>
<evidence type="ECO:0000256" key="1">
    <source>
        <dbReference type="ARBA" id="ARBA00007068"/>
    </source>
</evidence>
<dbReference type="GeneID" id="7797589"/>
<evidence type="ECO:0000313" key="2">
    <source>
        <dbReference type="EMBL" id="ACP35109.1"/>
    </source>
</evidence>
<accession>C3MNZ6</accession>
<dbReference type="SUPFAM" id="SSF56266">
    <property type="entry name" value="DmpA/ArgJ-like"/>
    <property type="match status" value="1"/>
</dbReference>
<dbReference type="MEROPS" id="P01.101"/>
<dbReference type="Proteomes" id="UP000001747">
    <property type="component" value="Chromosome"/>
</dbReference>
<dbReference type="Gene3D" id="3.60.70.12">
    <property type="entry name" value="L-amino peptidase D-ALA esterase/amidase"/>
    <property type="match status" value="1"/>
</dbReference>
<protein>
    <submittedName>
        <fullName evidence="2">Peptidase S58 DmpA</fullName>
    </submittedName>
</protein>
<dbReference type="InterPro" id="IPR016117">
    <property type="entry name" value="ArgJ-like_dom_sf"/>
</dbReference>
<dbReference type="PANTHER" id="PTHR36512:SF3">
    <property type="entry name" value="BLR5678 PROTEIN"/>
    <property type="match status" value="1"/>
</dbReference>
<evidence type="ECO:0000313" key="3">
    <source>
        <dbReference type="Proteomes" id="UP000001747"/>
    </source>
</evidence>
<dbReference type="PANTHER" id="PTHR36512">
    <property type="entry name" value="D-AMINOPEPTIDASE"/>
    <property type="match status" value="1"/>
</dbReference>
<dbReference type="OrthoDB" id="36432at2157"/>
<reference evidence="2 3" key="1">
    <citation type="journal article" date="2009" name="Proc. Natl. Acad. Sci. U.S.A.">
        <title>Biogeography of the Sulfolobus islandicus pan-genome.</title>
        <authorList>
            <person name="Reno M.L."/>
            <person name="Held N.L."/>
            <person name="Fields C.J."/>
            <person name="Burke P.V."/>
            <person name="Whitaker R.J."/>
        </authorList>
    </citation>
    <scope>NUCLEOTIDE SEQUENCE [LARGE SCALE GENOMIC DNA]</scope>
    <source>
        <strain evidence="3">L.S.2.15 / Lassen #1</strain>
    </source>
</reference>
<dbReference type="EMBL" id="CP001399">
    <property type="protein sequence ID" value="ACP35109.1"/>
    <property type="molecule type" value="Genomic_DNA"/>
</dbReference>
<gene>
    <name evidence="2" type="ordered locus">LS215_1082</name>
</gene>
<dbReference type="Pfam" id="PF03576">
    <property type="entry name" value="Peptidase_S58"/>
    <property type="match status" value="1"/>
</dbReference>
<dbReference type="CDD" id="cd02252">
    <property type="entry name" value="nylC_like"/>
    <property type="match status" value="1"/>
</dbReference>
<dbReference type="KEGG" id="sis:LS215_1082"/>
<dbReference type="AlphaFoldDB" id="C3MNZ6"/>